<evidence type="ECO:0000256" key="1">
    <source>
        <dbReference type="SAM" id="MobiDB-lite"/>
    </source>
</evidence>
<name>A0A061BKJ6_CYBFA</name>
<dbReference type="PhylomeDB" id="A0A061BKJ6"/>
<dbReference type="GO" id="GO:0005975">
    <property type="term" value="P:carbohydrate metabolic process"/>
    <property type="evidence" value="ECO:0007669"/>
    <property type="project" value="InterPro"/>
</dbReference>
<feature type="region of interest" description="Disordered" evidence="1">
    <location>
        <begin position="369"/>
        <end position="388"/>
    </location>
</feature>
<dbReference type="InterPro" id="IPR005198">
    <property type="entry name" value="Glyco_hydro_76"/>
</dbReference>
<dbReference type="PANTHER" id="PTHR47791:SF3">
    <property type="entry name" value="MEIOTICALLY UP-REGULATED GENE 191 PROTEIN"/>
    <property type="match status" value="1"/>
</dbReference>
<dbReference type="SUPFAM" id="SSF48208">
    <property type="entry name" value="Six-hairpin glycosidases"/>
    <property type="match status" value="1"/>
</dbReference>
<evidence type="ECO:0000313" key="2">
    <source>
        <dbReference type="EMBL" id="CDR47531.1"/>
    </source>
</evidence>
<proteinExistence type="predicted"/>
<gene>
    <name evidence="2" type="ORF">CYFA0S_33e00100g</name>
</gene>
<dbReference type="Pfam" id="PF03663">
    <property type="entry name" value="Glyco_hydro_76"/>
    <property type="match status" value="1"/>
</dbReference>
<protein>
    <submittedName>
        <fullName evidence="2">CYFA0S33e00100g1_1</fullName>
    </submittedName>
</protein>
<dbReference type="InterPro" id="IPR053169">
    <property type="entry name" value="MUG_Protein"/>
</dbReference>
<dbReference type="PANTHER" id="PTHR47791">
    <property type="entry name" value="MEIOTICALLY UP-REGULATED GENE 191 PROTEIN"/>
    <property type="match status" value="1"/>
</dbReference>
<dbReference type="InterPro" id="IPR008928">
    <property type="entry name" value="6-hairpin_glycosidase_sf"/>
</dbReference>
<dbReference type="Gene3D" id="1.50.10.20">
    <property type="match status" value="1"/>
</dbReference>
<feature type="compositionally biased region" description="Basic and acidic residues" evidence="1">
    <location>
        <begin position="369"/>
        <end position="379"/>
    </location>
</feature>
<organism evidence="2">
    <name type="scientific">Cyberlindnera fabianii</name>
    <name type="common">Yeast</name>
    <name type="synonym">Hansenula fabianii</name>
    <dbReference type="NCBI Taxonomy" id="36022"/>
    <lineage>
        <taxon>Eukaryota</taxon>
        <taxon>Fungi</taxon>
        <taxon>Dikarya</taxon>
        <taxon>Ascomycota</taxon>
        <taxon>Saccharomycotina</taxon>
        <taxon>Saccharomycetes</taxon>
        <taxon>Phaffomycetales</taxon>
        <taxon>Phaffomycetaceae</taxon>
        <taxon>Cyberlindnera</taxon>
    </lineage>
</organism>
<dbReference type="OrthoDB" id="9984024at2759"/>
<accession>A0A061BKJ6</accession>
<dbReference type="AlphaFoldDB" id="A0A061BKJ6"/>
<reference evidence="2" key="1">
    <citation type="journal article" date="2014" name="Genome Announc.">
        <title>Genome sequence of the yeast Cyberlindnera fabianii (Hansenula fabianii).</title>
        <authorList>
            <person name="Freel K.C."/>
            <person name="Sarilar V."/>
            <person name="Neuveglise C."/>
            <person name="Devillers H."/>
            <person name="Friedrich A."/>
            <person name="Schacherer J."/>
        </authorList>
    </citation>
    <scope>NUCLEOTIDE SEQUENCE</scope>
    <source>
        <strain evidence="2">YJS4271</strain>
    </source>
</reference>
<dbReference type="EMBL" id="LK052918">
    <property type="protein sequence ID" value="CDR47531.1"/>
    <property type="molecule type" value="Genomic_DNA"/>
</dbReference>
<sequence>MPENPIVNNPNLEGYNVVRNMWGHFWSPEKGTFISPRPKCSGTYGDENKFNVWSVAVATQAIVDGARIYPDELGPLIEPAVNALYRYRSPDKYGYCAVENFNGNGDIYYDDDAQVASALITAYEVTQKKEYLDRGRELVRYLMGGWNNEKRAKVQGGVLWHRDKPYISAISTSETALACLRLAKFIPNEAQTYIQFGAKCTDWLLDTLLDKKEYTVLDGIDKNSDGPNGMKWTYNTGCALSACSLLYEFTNDEKWLKHANDLAAAATNRNKSLFCRDWVEAGRRFWRDPSYFIQLLIEGLADYLLVVGDKAPESTANACKNEIERHLNFFRKYHYDPKDGLYFQMFEVWRLSEEHYELVKEQFGTIKKFDPNPEERAQEGKGSAGEKPMVKTLIGSGAAARIWFQGARVCPEINAK</sequence>